<accession>D3F710</accession>
<dbReference type="AlphaFoldDB" id="D3F710"/>
<organism evidence="5 6">
    <name type="scientific">Conexibacter woesei (strain DSM 14684 / CCUG 47730 / CIP 108061 / JCM 11494 / NBRC 100937 / ID131577)</name>
    <dbReference type="NCBI Taxonomy" id="469383"/>
    <lineage>
        <taxon>Bacteria</taxon>
        <taxon>Bacillati</taxon>
        <taxon>Actinomycetota</taxon>
        <taxon>Thermoleophilia</taxon>
        <taxon>Solirubrobacterales</taxon>
        <taxon>Conexibacteraceae</taxon>
        <taxon>Conexibacter</taxon>
    </lineage>
</organism>
<dbReference type="STRING" id="469383.Cwoe_4394"/>
<keyword evidence="1 5" id="KW-0489">Methyltransferase</keyword>
<keyword evidence="2 5" id="KW-0808">Transferase</keyword>
<dbReference type="Gene3D" id="3.40.50.150">
    <property type="entry name" value="Vaccinia Virus protein VP39"/>
    <property type="match status" value="1"/>
</dbReference>
<dbReference type="eggNOG" id="COG2226">
    <property type="taxonomic scope" value="Bacteria"/>
</dbReference>
<dbReference type="Proteomes" id="UP000008229">
    <property type="component" value="Chromosome"/>
</dbReference>
<dbReference type="InterPro" id="IPR041698">
    <property type="entry name" value="Methyltransf_25"/>
</dbReference>
<dbReference type="InterPro" id="IPR029063">
    <property type="entry name" value="SAM-dependent_MTases_sf"/>
</dbReference>
<dbReference type="SUPFAM" id="SSF53335">
    <property type="entry name" value="S-adenosyl-L-methionine-dependent methyltransferases"/>
    <property type="match status" value="1"/>
</dbReference>
<dbReference type="Pfam" id="PF13649">
    <property type="entry name" value="Methyltransf_25"/>
    <property type="match status" value="1"/>
</dbReference>
<evidence type="ECO:0000313" key="6">
    <source>
        <dbReference type="Proteomes" id="UP000008229"/>
    </source>
</evidence>
<keyword evidence="3" id="KW-0949">S-adenosyl-L-methionine</keyword>
<dbReference type="SMART" id="SM00650">
    <property type="entry name" value="rADc"/>
    <property type="match status" value="1"/>
</dbReference>
<dbReference type="OrthoDB" id="9805171at2"/>
<keyword evidence="6" id="KW-1185">Reference proteome</keyword>
<dbReference type="KEGG" id="cwo:Cwoe_4394"/>
<evidence type="ECO:0000256" key="3">
    <source>
        <dbReference type="ARBA" id="ARBA00022691"/>
    </source>
</evidence>
<dbReference type="CDD" id="cd02440">
    <property type="entry name" value="AdoMet_MTases"/>
    <property type="match status" value="1"/>
</dbReference>
<name>D3F710_CONWI</name>
<dbReference type="GO" id="GO:0000179">
    <property type="term" value="F:rRNA (adenine-N6,N6-)-dimethyltransferase activity"/>
    <property type="evidence" value="ECO:0007669"/>
    <property type="project" value="InterPro"/>
</dbReference>
<reference evidence="5 6" key="1">
    <citation type="journal article" date="2010" name="Stand. Genomic Sci.">
        <title>Complete genome sequence of Conexibacter woesei type strain (ID131577).</title>
        <authorList>
            <person name="Pukall R."/>
            <person name="Lapidus A."/>
            <person name="Glavina Del Rio T."/>
            <person name="Copeland A."/>
            <person name="Tice H."/>
            <person name="Cheng J.-F."/>
            <person name="Lucas S."/>
            <person name="Chen F."/>
            <person name="Nolan M."/>
            <person name="Bruce D."/>
            <person name="Goodwin L."/>
            <person name="Pitluck S."/>
            <person name="Mavromatis K."/>
            <person name="Ivanova N."/>
            <person name="Ovchinnikova G."/>
            <person name="Pati A."/>
            <person name="Chen A."/>
            <person name="Palaniappan K."/>
            <person name="Land M."/>
            <person name="Hauser L."/>
            <person name="Chang Y.-J."/>
            <person name="Jeffries C.D."/>
            <person name="Chain P."/>
            <person name="Meincke L."/>
            <person name="Sims D."/>
            <person name="Brettin T."/>
            <person name="Detter J.C."/>
            <person name="Rohde M."/>
            <person name="Goeker M."/>
            <person name="Bristow J."/>
            <person name="Eisen J.A."/>
            <person name="Markowitz V."/>
            <person name="Kyrpides N.C."/>
            <person name="Klenk H.-P."/>
            <person name="Hugenholtz P."/>
        </authorList>
    </citation>
    <scope>NUCLEOTIDE SEQUENCE [LARGE SCALE GENOMIC DNA]</scope>
    <source>
        <strain evidence="6">DSM 14684 / CIP 108061 / JCM 11494 / NBRC 100937 / ID131577</strain>
    </source>
</reference>
<dbReference type="InterPro" id="IPR020598">
    <property type="entry name" value="rRNA_Ade_methylase_Trfase_N"/>
</dbReference>
<evidence type="ECO:0000256" key="2">
    <source>
        <dbReference type="ARBA" id="ARBA00022679"/>
    </source>
</evidence>
<dbReference type="HOGENOM" id="CLU_037990_10_3_11"/>
<dbReference type="RefSeq" id="WP_012935859.1">
    <property type="nucleotide sequence ID" value="NC_013739.1"/>
</dbReference>
<evidence type="ECO:0000259" key="4">
    <source>
        <dbReference type="SMART" id="SM00650"/>
    </source>
</evidence>
<protein>
    <submittedName>
        <fullName evidence="5">Methyltransferase type 11</fullName>
    </submittedName>
</protein>
<evidence type="ECO:0000256" key="1">
    <source>
        <dbReference type="ARBA" id="ARBA00022603"/>
    </source>
</evidence>
<dbReference type="PANTHER" id="PTHR43591">
    <property type="entry name" value="METHYLTRANSFERASE"/>
    <property type="match status" value="1"/>
</dbReference>
<sequence>MNMNHFHRWFCSSAYWYRLVHETIVPEVLDEHDVTLGDDVLELGPGPGVTTDMLRKRVDRLTALEFDERLHRRLANRLSGEANTTVVRGDATAMPFEDQRYSAVVCFTMLHHIPTDPLQDRLFAEARRVLRPGGIFTGSDSPGNHWAFKAIHLNDVMNCIDPATLKPRLEAAGFQDVEVDAGDRFMWRAYAA</sequence>
<reference evidence="6" key="2">
    <citation type="submission" date="2010-01" db="EMBL/GenBank/DDBJ databases">
        <title>The complete genome of Conexibacter woesei DSM 14684.</title>
        <authorList>
            <consortium name="US DOE Joint Genome Institute (JGI-PGF)"/>
            <person name="Lucas S."/>
            <person name="Copeland A."/>
            <person name="Lapidus A."/>
            <person name="Glavina del Rio T."/>
            <person name="Dalin E."/>
            <person name="Tice H."/>
            <person name="Bruce D."/>
            <person name="Goodwin L."/>
            <person name="Pitluck S."/>
            <person name="Kyrpides N."/>
            <person name="Mavromatis K."/>
            <person name="Ivanova N."/>
            <person name="Mikhailova N."/>
            <person name="Chertkov O."/>
            <person name="Brettin T."/>
            <person name="Detter J.C."/>
            <person name="Han C."/>
            <person name="Larimer F."/>
            <person name="Land M."/>
            <person name="Hauser L."/>
            <person name="Markowitz V."/>
            <person name="Cheng J.-F."/>
            <person name="Hugenholtz P."/>
            <person name="Woyke T."/>
            <person name="Wu D."/>
            <person name="Pukall R."/>
            <person name="Steenblock K."/>
            <person name="Schneider S."/>
            <person name="Klenk H.-P."/>
            <person name="Eisen J.A."/>
        </authorList>
    </citation>
    <scope>NUCLEOTIDE SEQUENCE [LARGE SCALE GENOMIC DNA]</scope>
    <source>
        <strain evidence="6">DSM 14684 / CIP 108061 / JCM 11494 / NBRC 100937 / ID131577</strain>
    </source>
</reference>
<evidence type="ECO:0000313" key="5">
    <source>
        <dbReference type="EMBL" id="ADB52808.1"/>
    </source>
</evidence>
<proteinExistence type="predicted"/>
<feature type="domain" description="Ribosomal RNA adenine methylase transferase N-terminal" evidence="4">
    <location>
        <begin position="24"/>
        <end position="169"/>
    </location>
</feature>
<dbReference type="EMBL" id="CP001854">
    <property type="protein sequence ID" value="ADB52808.1"/>
    <property type="molecule type" value="Genomic_DNA"/>
</dbReference>
<gene>
    <name evidence="5" type="ordered locus">Cwoe_4394</name>
</gene>